<protein>
    <recommendedName>
        <fullName evidence="1">GLTSCR protein conserved domain-containing protein</fullName>
    </recommendedName>
</protein>
<dbReference type="OrthoDB" id="2556847at2759"/>
<organism evidence="2 3">
    <name type="scientific">Pisolithus tinctorius Marx 270</name>
    <dbReference type="NCBI Taxonomy" id="870435"/>
    <lineage>
        <taxon>Eukaryota</taxon>
        <taxon>Fungi</taxon>
        <taxon>Dikarya</taxon>
        <taxon>Basidiomycota</taxon>
        <taxon>Agaricomycotina</taxon>
        <taxon>Agaricomycetes</taxon>
        <taxon>Agaricomycetidae</taxon>
        <taxon>Boletales</taxon>
        <taxon>Sclerodermatineae</taxon>
        <taxon>Pisolithaceae</taxon>
        <taxon>Pisolithus</taxon>
    </lineage>
</organism>
<reference evidence="2 3" key="1">
    <citation type="submission" date="2014-04" db="EMBL/GenBank/DDBJ databases">
        <authorList>
            <consortium name="DOE Joint Genome Institute"/>
            <person name="Kuo A."/>
            <person name="Kohler A."/>
            <person name="Costa M.D."/>
            <person name="Nagy L.G."/>
            <person name="Floudas D."/>
            <person name="Copeland A."/>
            <person name="Barry K.W."/>
            <person name="Cichocki N."/>
            <person name="Veneault-Fourrey C."/>
            <person name="LaButti K."/>
            <person name="Lindquist E.A."/>
            <person name="Lipzen A."/>
            <person name="Lundell T."/>
            <person name="Morin E."/>
            <person name="Murat C."/>
            <person name="Sun H."/>
            <person name="Tunlid A."/>
            <person name="Henrissat B."/>
            <person name="Grigoriev I.V."/>
            <person name="Hibbett D.S."/>
            <person name="Martin F."/>
            <person name="Nordberg H.P."/>
            <person name="Cantor M.N."/>
            <person name="Hua S.X."/>
        </authorList>
    </citation>
    <scope>NUCLEOTIDE SEQUENCE [LARGE SCALE GENOMIC DNA]</scope>
    <source>
        <strain evidence="2 3">Marx 270</strain>
    </source>
</reference>
<dbReference type="STRING" id="870435.A0A0C3PMU6"/>
<dbReference type="HOGENOM" id="CLU_038167_0_0_1"/>
<evidence type="ECO:0000259" key="1">
    <source>
        <dbReference type="Pfam" id="PF15249"/>
    </source>
</evidence>
<keyword evidence="3" id="KW-1185">Reference proteome</keyword>
<gene>
    <name evidence="2" type="ORF">M404DRAFT_80583</name>
</gene>
<dbReference type="Pfam" id="PF15249">
    <property type="entry name" value="GLTSCR1"/>
    <property type="match status" value="1"/>
</dbReference>
<evidence type="ECO:0000313" key="2">
    <source>
        <dbReference type="EMBL" id="KIO10141.1"/>
    </source>
</evidence>
<proteinExistence type="predicted"/>
<reference evidence="3" key="2">
    <citation type="submission" date="2015-01" db="EMBL/GenBank/DDBJ databases">
        <title>Evolutionary Origins and Diversification of the Mycorrhizal Mutualists.</title>
        <authorList>
            <consortium name="DOE Joint Genome Institute"/>
            <consortium name="Mycorrhizal Genomics Consortium"/>
            <person name="Kohler A."/>
            <person name="Kuo A."/>
            <person name="Nagy L.G."/>
            <person name="Floudas D."/>
            <person name="Copeland A."/>
            <person name="Barry K.W."/>
            <person name="Cichocki N."/>
            <person name="Veneault-Fourrey C."/>
            <person name="LaButti K."/>
            <person name="Lindquist E.A."/>
            <person name="Lipzen A."/>
            <person name="Lundell T."/>
            <person name="Morin E."/>
            <person name="Murat C."/>
            <person name="Riley R."/>
            <person name="Ohm R."/>
            <person name="Sun H."/>
            <person name="Tunlid A."/>
            <person name="Henrissat B."/>
            <person name="Grigoriev I.V."/>
            <person name="Hibbett D.S."/>
            <person name="Martin F."/>
        </authorList>
    </citation>
    <scope>NUCLEOTIDE SEQUENCE [LARGE SCALE GENOMIC DNA]</scope>
    <source>
        <strain evidence="3">Marx 270</strain>
    </source>
</reference>
<name>A0A0C3PMU6_PISTI</name>
<accession>A0A0C3PMU6</accession>
<dbReference type="AlphaFoldDB" id="A0A0C3PMU6"/>
<dbReference type="InParanoid" id="A0A0C3PMU6"/>
<sequence>AACLAADHAAVLHPDIDSPFADHADVVNRLLPYHIFQQPQEDTRTVAASRPPKGKEKAKYDDIRLEIKETRFALNCHQRLRKLQERFRRAQVKDGTRASPDPQAYTLIQAVLEVERAETAAVSSELRSARNELDAIQREKRAASQPTVTKFRSTYYPQGSAPSQYYRSYAYAYTQPYSASIPGATTSTFYTTPPARSTTAPATASGAPSYVSSGGAIPVQLPVTSLSALHALGIVPIPAASLPPPDQPQPAAVLKGSTSNGTMLSLDINVSLLQSSQMSGLALLLNSLMSRGG</sequence>
<feature type="domain" description="GLTSCR protein conserved" evidence="1">
    <location>
        <begin position="7"/>
        <end position="121"/>
    </location>
</feature>
<feature type="non-terminal residue" evidence="2">
    <location>
        <position position="293"/>
    </location>
</feature>
<dbReference type="InterPro" id="IPR015671">
    <property type="entry name" value="GSCR1_dom"/>
</dbReference>
<dbReference type="Proteomes" id="UP000054217">
    <property type="component" value="Unassembled WGS sequence"/>
</dbReference>
<feature type="non-terminal residue" evidence="2">
    <location>
        <position position="1"/>
    </location>
</feature>
<dbReference type="EMBL" id="KN831953">
    <property type="protein sequence ID" value="KIO10141.1"/>
    <property type="molecule type" value="Genomic_DNA"/>
</dbReference>
<evidence type="ECO:0000313" key="3">
    <source>
        <dbReference type="Proteomes" id="UP000054217"/>
    </source>
</evidence>